<feature type="binding site" evidence="19">
    <location>
        <position position="268"/>
    </location>
    <ligand>
        <name>Zn(2+)</name>
        <dbReference type="ChEBI" id="CHEBI:29105"/>
    </ligand>
</feature>
<evidence type="ECO:0000256" key="4">
    <source>
        <dbReference type="ARBA" id="ARBA00005178"/>
    </source>
</evidence>
<dbReference type="Pfam" id="PF00809">
    <property type="entry name" value="Pterin_bind"/>
    <property type="match status" value="1"/>
</dbReference>
<dbReference type="STRING" id="1650663.GCA_001486665_03599"/>
<keyword evidence="13 19" id="KW-0479">Metal-binding</keyword>
<evidence type="ECO:0000256" key="17">
    <source>
        <dbReference type="ARBA" id="ARBA00025552"/>
    </source>
</evidence>
<dbReference type="Gene3D" id="3.40.50.280">
    <property type="entry name" value="Cobalamin-binding domain"/>
    <property type="match status" value="1"/>
</dbReference>
<dbReference type="GO" id="GO:0005829">
    <property type="term" value="C:cytosol"/>
    <property type="evidence" value="ECO:0007669"/>
    <property type="project" value="TreeGrafter"/>
</dbReference>
<dbReference type="SUPFAM" id="SSF51717">
    <property type="entry name" value="Dihydropteroate synthetase-like"/>
    <property type="match status" value="1"/>
</dbReference>
<sequence>MPNKLFDESRVWILDGAMGTMLQQAGLAPGEIPDVWSVTHPEAVTGIHKAYLEAGSNFISTNTFGANGKKLAGCGYTVAQVVTAAVQCAKKAAEGTDAKILLDIGPLGEMLQPMGTLPFEQACDLFKEVVAAGAAAGADAVYFETMTDLLEVKAGILAAKETCDLPVMASMTFEATGRTFTGCQVESFAVTAQGLGADAVGINCSLGPAEILPLVERLCAACRLPVFAKPNAGLPDPATGLYDLHPADFREQMDQYKRLGVAAVGGCCGTSPAYLKELAECFAGCAPRRAAYQPESWVCSAMQAVKVRPGTVIGERINPTGKKKMKEALRAGDMDYLLGQAVEQAQAGAQILDVNVGLPEIDEAEMMRRAVTAIQGVTELPLQLDSTRPEVLEAGLRVYNGKPIVNSVNAEPAVLAAVLPLCKKYGAAVVGLTLNDSGIPAKAEDRVEMARRILNAALEAGIPREDVYIDCLTLTASAQQQDVWDTLRSVRTVKEELGLKTVLGVSNVSFGLPVRPQLNTAFLGMALAHGLDLPIMNPNEPSMMAAVRSFRVFTAQDEGAAEYIAAYGGQTAAPVQPAAQPGAPVDLKDAVVLGLKAQAGEAARLALETTDPQELVNGVLIPALDQVGDAFEKGTCFLPQLLQSAAAAQVAFDEVKTAIEKQGVSGEKKGPIVVATVKGDIHDIGKNIVKVILENYGYRVIDLGRDVPPEAVVEAASRHGAKLVGLSALMTTTLPAMQQTIEALRAAGVDCKIMVGGAVLTPDYAKMIGADYYVKDAKCSADVARQIFG</sequence>
<evidence type="ECO:0000256" key="18">
    <source>
        <dbReference type="ARBA" id="ARBA00031040"/>
    </source>
</evidence>
<feature type="domain" description="Hcy-binding" evidence="20">
    <location>
        <begin position="1"/>
        <end position="282"/>
    </location>
</feature>
<dbReference type="PROSITE" id="PS50970">
    <property type="entry name" value="HCY"/>
    <property type="match status" value="1"/>
</dbReference>
<dbReference type="InterPro" id="IPR011005">
    <property type="entry name" value="Dihydropteroate_synth-like_sf"/>
</dbReference>
<protein>
    <recommendedName>
        <fullName evidence="7">Methionine synthase</fullName>
        <ecNumber evidence="6">2.1.1.13</ecNumber>
    </recommendedName>
    <alternativeName>
        <fullName evidence="18">5-methyltetrahydrofolate--homocysteine methyltransferase</fullName>
    </alternativeName>
</protein>
<keyword evidence="14 19" id="KW-0862">Zinc</keyword>
<dbReference type="CDD" id="cd02070">
    <property type="entry name" value="corrinoid_protein_B12-BD"/>
    <property type="match status" value="1"/>
</dbReference>
<feature type="domain" description="Pterin-binding" evidence="21">
    <location>
        <begin position="310"/>
        <end position="565"/>
    </location>
</feature>
<dbReference type="NCBIfam" id="NF005719">
    <property type="entry name" value="PRK07535.1"/>
    <property type="match status" value="1"/>
</dbReference>
<dbReference type="Gene3D" id="3.20.20.20">
    <property type="entry name" value="Dihydropteroate synthase-like"/>
    <property type="match status" value="1"/>
</dbReference>
<dbReference type="InterPro" id="IPR036724">
    <property type="entry name" value="Cobalamin-bd_sf"/>
</dbReference>
<comment type="pathway">
    <text evidence="4">Amino-acid biosynthesis; L-methionine biosynthesis via de novo pathway; L-methionine from L-homocysteine (MetH route): step 1/1.</text>
</comment>
<evidence type="ECO:0000313" key="24">
    <source>
        <dbReference type="EMBL" id="TCL55517.1"/>
    </source>
</evidence>
<comment type="catalytic activity">
    <reaction evidence="1">
        <text>(6S)-5-methyl-5,6,7,8-tetrahydrofolate + L-homocysteine = (6S)-5,6,7,8-tetrahydrofolate + L-methionine</text>
        <dbReference type="Rhea" id="RHEA:11172"/>
        <dbReference type="ChEBI" id="CHEBI:18608"/>
        <dbReference type="ChEBI" id="CHEBI:57453"/>
        <dbReference type="ChEBI" id="CHEBI:57844"/>
        <dbReference type="ChEBI" id="CHEBI:58199"/>
        <dbReference type="EC" id="2.1.1.13"/>
    </reaction>
</comment>
<dbReference type="Proteomes" id="UP000295184">
    <property type="component" value="Unassembled WGS sequence"/>
</dbReference>
<dbReference type="InterPro" id="IPR036589">
    <property type="entry name" value="HCY_dom_sf"/>
</dbReference>
<feature type="binding site" evidence="19">
    <location>
        <position position="204"/>
    </location>
    <ligand>
        <name>Zn(2+)</name>
        <dbReference type="ChEBI" id="CHEBI:29105"/>
    </ligand>
</feature>
<dbReference type="GO" id="GO:0050667">
    <property type="term" value="P:homocysteine metabolic process"/>
    <property type="evidence" value="ECO:0007669"/>
    <property type="project" value="TreeGrafter"/>
</dbReference>
<dbReference type="InterPro" id="IPR017215">
    <property type="entry name" value="MetH_bac"/>
</dbReference>
<dbReference type="Gene3D" id="1.10.1240.10">
    <property type="entry name" value="Methionine synthase domain"/>
    <property type="match status" value="1"/>
</dbReference>
<evidence type="ECO:0000256" key="14">
    <source>
        <dbReference type="ARBA" id="ARBA00022833"/>
    </source>
</evidence>
<evidence type="ECO:0000313" key="25">
    <source>
        <dbReference type="Proteomes" id="UP000295184"/>
    </source>
</evidence>
<evidence type="ECO:0000256" key="5">
    <source>
        <dbReference type="ARBA" id="ARBA00010398"/>
    </source>
</evidence>
<dbReference type="EMBL" id="SLUM01000016">
    <property type="protein sequence ID" value="TCL55517.1"/>
    <property type="molecule type" value="Genomic_DNA"/>
</dbReference>
<proteinExistence type="inferred from homology"/>
<dbReference type="InterPro" id="IPR050554">
    <property type="entry name" value="Met_Synthase/Corrinoid"/>
</dbReference>
<keyword evidence="8 19" id="KW-0489">Methyltransferase</keyword>
<dbReference type="AlphaFoldDB" id="A0A4R1QQ61"/>
<dbReference type="PROSITE" id="PS51337">
    <property type="entry name" value="B12_BINDING_NTER"/>
    <property type="match status" value="1"/>
</dbReference>
<evidence type="ECO:0000259" key="20">
    <source>
        <dbReference type="PROSITE" id="PS50970"/>
    </source>
</evidence>
<dbReference type="InterPro" id="IPR003726">
    <property type="entry name" value="HCY_dom"/>
</dbReference>
<evidence type="ECO:0000256" key="12">
    <source>
        <dbReference type="ARBA" id="ARBA00022691"/>
    </source>
</evidence>
<feature type="binding site" evidence="19">
    <location>
        <position position="267"/>
    </location>
    <ligand>
        <name>Zn(2+)</name>
        <dbReference type="ChEBI" id="CHEBI:29105"/>
    </ligand>
</feature>
<keyword evidence="11 19" id="KW-0808">Transferase</keyword>
<dbReference type="Gene3D" id="3.20.20.330">
    <property type="entry name" value="Homocysteine-binding-like domain"/>
    <property type="match status" value="1"/>
</dbReference>
<keyword evidence="15" id="KW-0486">Methionine biosynthesis</keyword>
<dbReference type="Pfam" id="PF02574">
    <property type="entry name" value="S-methyl_trans"/>
    <property type="match status" value="1"/>
</dbReference>
<keyword evidence="16" id="KW-0170">Cobalt</keyword>
<name>A0A4R1QQ61_9FIRM</name>
<dbReference type="EC" id="2.1.1.13" evidence="6"/>
<dbReference type="UniPathway" id="UPA00051">
    <property type="reaction ID" value="UER00081"/>
</dbReference>
<evidence type="ECO:0000256" key="19">
    <source>
        <dbReference type="PROSITE-ProRule" id="PRU00333"/>
    </source>
</evidence>
<evidence type="ECO:0000256" key="9">
    <source>
        <dbReference type="ARBA" id="ARBA00022605"/>
    </source>
</evidence>
<keyword evidence="10" id="KW-0846">Cobalamin</keyword>
<dbReference type="RefSeq" id="WP_276869851.1">
    <property type="nucleotide sequence ID" value="NZ_CABKVM010000019.1"/>
</dbReference>
<dbReference type="GO" id="GO:0031419">
    <property type="term" value="F:cobalamin binding"/>
    <property type="evidence" value="ECO:0007669"/>
    <property type="project" value="UniProtKB-KW"/>
</dbReference>
<dbReference type="InterPro" id="IPR036594">
    <property type="entry name" value="Meth_synthase_dom"/>
</dbReference>
<dbReference type="Pfam" id="PF02607">
    <property type="entry name" value="B12-binding_2"/>
    <property type="match status" value="1"/>
</dbReference>
<evidence type="ECO:0000256" key="8">
    <source>
        <dbReference type="ARBA" id="ARBA00022603"/>
    </source>
</evidence>
<comment type="function">
    <text evidence="17">Catalyzes the transfer of a methyl group from methyl-cobalamin to homocysteine, yielding enzyme-bound cob(I)alamin and methionine. Subsequently, remethylates the cofactor using methyltetrahydrofolate.</text>
</comment>
<dbReference type="InterPro" id="IPR003759">
    <property type="entry name" value="Cbl-bd_cap"/>
</dbReference>
<accession>A0A4R1QQ61</accession>
<dbReference type="PANTHER" id="PTHR45833">
    <property type="entry name" value="METHIONINE SYNTHASE"/>
    <property type="match status" value="1"/>
</dbReference>
<evidence type="ECO:0000256" key="2">
    <source>
        <dbReference type="ARBA" id="ARBA00001947"/>
    </source>
</evidence>
<dbReference type="GO" id="GO:0046653">
    <property type="term" value="P:tetrahydrofolate metabolic process"/>
    <property type="evidence" value="ECO:0007669"/>
    <property type="project" value="TreeGrafter"/>
</dbReference>
<dbReference type="SUPFAM" id="SSF52242">
    <property type="entry name" value="Cobalamin (vitamin B12)-binding domain"/>
    <property type="match status" value="1"/>
</dbReference>
<comment type="cofactor">
    <cofactor evidence="2 19">
        <name>Zn(2+)</name>
        <dbReference type="ChEBI" id="CHEBI:29105"/>
    </cofactor>
</comment>
<evidence type="ECO:0000256" key="7">
    <source>
        <dbReference type="ARBA" id="ARBA00013998"/>
    </source>
</evidence>
<evidence type="ECO:0000256" key="16">
    <source>
        <dbReference type="ARBA" id="ARBA00023285"/>
    </source>
</evidence>
<dbReference type="InterPro" id="IPR006158">
    <property type="entry name" value="Cobalamin-bd"/>
</dbReference>
<evidence type="ECO:0000256" key="1">
    <source>
        <dbReference type="ARBA" id="ARBA00001700"/>
    </source>
</evidence>
<evidence type="ECO:0000256" key="15">
    <source>
        <dbReference type="ARBA" id="ARBA00023167"/>
    </source>
</evidence>
<dbReference type="PROSITE" id="PS51332">
    <property type="entry name" value="B12_BINDING"/>
    <property type="match status" value="1"/>
</dbReference>
<feature type="domain" description="B12-binding N-terminal" evidence="23">
    <location>
        <begin position="574"/>
        <end position="667"/>
    </location>
</feature>
<organism evidence="24 25">
    <name type="scientific">Allofournierella massiliensis</name>
    <dbReference type="NCBI Taxonomy" id="1650663"/>
    <lineage>
        <taxon>Bacteria</taxon>
        <taxon>Bacillati</taxon>
        <taxon>Bacillota</taxon>
        <taxon>Clostridia</taxon>
        <taxon>Eubacteriales</taxon>
        <taxon>Oscillospiraceae</taxon>
        <taxon>Allofournierella</taxon>
    </lineage>
</organism>
<dbReference type="InterPro" id="IPR000489">
    <property type="entry name" value="Pterin-binding_dom"/>
</dbReference>
<evidence type="ECO:0000256" key="10">
    <source>
        <dbReference type="ARBA" id="ARBA00022628"/>
    </source>
</evidence>
<evidence type="ECO:0000259" key="22">
    <source>
        <dbReference type="PROSITE" id="PS51332"/>
    </source>
</evidence>
<evidence type="ECO:0000256" key="11">
    <source>
        <dbReference type="ARBA" id="ARBA00022679"/>
    </source>
</evidence>
<dbReference type="Pfam" id="PF02310">
    <property type="entry name" value="B12-binding"/>
    <property type="match status" value="1"/>
</dbReference>
<evidence type="ECO:0000259" key="23">
    <source>
        <dbReference type="PROSITE" id="PS51337"/>
    </source>
</evidence>
<dbReference type="SMART" id="SM01018">
    <property type="entry name" value="B12-binding_2"/>
    <property type="match status" value="1"/>
</dbReference>
<dbReference type="GO" id="GO:0008705">
    <property type="term" value="F:methionine synthase activity"/>
    <property type="evidence" value="ECO:0007669"/>
    <property type="project" value="UniProtKB-EC"/>
</dbReference>
<feature type="domain" description="B12-binding" evidence="22">
    <location>
        <begin position="669"/>
        <end position="789"/>
    </location>
</feature>
<dbReference type="GO" id="GO:0046872">
    <property type="term" value="F:metal ion binding"/>
    <property type="evidence" value="ECO:0007669"/>
    <property type="project" value="UniProtKB-KW"/>
</dbReference>
<dbReference type="SUPFAM" id="SSF82282">
    <property type="entry name" value="Homocysteine S-methyltransferase"/>
    <property type="match status" value="1"/>
</dbReference>
<evidence type="ECO:0000256" key="13">
    <source>
        <dbReference type="ARBA" id="ARBA00022723"/>
    </source>
</evidence>
<comment type="caution">
    <text evidence="24">The sequence shown here is derived from an EMBL/GenBank/DDBJ whole genome shotgun (WGS) entry which is preliminary data.</text>
</comment>
<comment type="similarity">
    <text evidence="5">Belongs to the vitamin-B12 dependent methionine synthase family.</text>
</comment>
<dbReference type="SUPFAM" id="SSF47644">
    <property type="entry name" value="Methionine synthase domain"/>
    <property type="match status" value="1"/>
</dbReference>
<gene>
    <name evidence="24" type="ORF">EDD77_11629</name>
</gene>
<evidence type="ECO:0000256" key="3">
    <source>
        <dbReference type="ARBA" id="ARBA00001956"/>
    </source>
</evidence>
<reference evidence="24 25" key="1">
    <citation type="submission" date="2019-03" db="EMBL/GenBank/DDBJ databases">
        <title>Genomic Encyclopedia of Type Strains, Phase IV (KMG-IV): sequencing the most valuable type-strain genomes for metagenomic binning, comparative biology and taxonomic classification.</title>
        <authorList>
            <person name="Goeker M."/>
        </authorList>
    </citation>
    <scope>NUCLEOTIDE SEQUENCE [LARGE SCALE GENOMIC DNA]</scope>
    <source>
        <strain evidence="24 25">DSM 100451</strain>
    </source>
</reference>
<keyword evidence="9" id="KW-0028">Amino-acid biosynthesis</keyword>
<dbReference type="GO" id="GO:0032259">
    <property type="term" value="P:methylation"/>
    <property type="evidence" value="ECO:0007669"/>
    <property type="project" value="UniProtKB-KW"/>
</dbReference>
<dbReference type="GeneID" id="97380412"/>
<evidence type="ECO:0000259" key="21">
    <source>
        <dbReference type="PROSITE" id="PS50972"/>
    </source>
</evidence>
<dbReference type="PROSITE" id="PS50972">
    <property type="entry name" value="PTERIN_BINDING"/>
    <property type="match status" value="1"/>
</dbReference>
<evidence type="ECO:0000256" key="6">
    <source>
        <dbReference type="ARBA" id="ARBA00012032"/>
    </source>
</evidence>
<keyword evidence="12" id="KW-0949">S-adenosyl-L-methionine</keyword>
<comment type="cofactor">
    <cofactor evidence="3">
        <name>methylcob(III)alamin</name>
        <dbReference type="ChEBI" id="CHEBI:28115"/>
    </cofactor>
</comment>
<dbReference type="PIRSF" id="PIRSF037472">
    <property type="entry name" value="DHPS_mtfrase"/>
    <property type="match status" value="1"/>
</dbReference>
<dbReference type="PANTHER" id="PTHR45833:SF1">
    <property type="entry name" value="METHIONINE SYNTHASE"/>
    <property type="match status" value="1"/>
</dbReference>